<dbReference type="RefSeq" id="WP_183986441.1">
    <property type="nucleotide sequence ID" value="NZ_JACIEV010000010.1"/>
</dbReference>
<feature type="transmembrane region" description="Helical" evidence="1">
    <location>
        <begin position="253"/>
        <end position="275"/>
    </location>
</feature>
<evidence type="ECO:0000256" key="1">
    <source>
        <dbReference type="SAM" id="Phobius"/>
    </source>
</evidence>
<feature type="transmembrane region" description="Helical" evidence="1">
    <location>
        <begin position="21"/>
        <end position="40"/>
    </location>
</feature>
<dbReference type="Proteomes" id="UP000529795">
    <property type="component" value="Unassembled WGS sequence"/>
</dbReference>
<proteinExistence type="predicted"/>
<gene>
    <name evidence="2" type="ORF">GGQ80_003097</name>
</gene>
<reference evidence="2 3" key="1">
    <citation type="submission" date="2020-08" db="EMBL/GenBank/DDBJ databases">
        <title>Genomic Encyclopedia of Type Strains, Phase IV (KMG-IV): sequencing the most valuable type-strain genomes for metagenomic binning, comparative biology and taxonomic classification.</title>
        <authorList>
            <person name="Goeker M."/>
        </authorList>
    </citation>
    <scope>NUCLEOTIDE SEQUENCE [LARGE SCALE GENOMIC DNA]</scope>
    <source>
        <strain evidence="2 3">YC6723</strain>
    </source>
</reference>
<keyword evidence="1" id="KW-1133">Transmembrane helix</keyword>
<evidence type="ECO:0000313" key="3">
    <source>
        <dbReference type="Proteomes" id="UP000529795"/>
    </source>
</evidence>
<protein>
    <submittedName>
        <fullName evidence="2">Uncharacterized protein</fullName>
    </submittedName>
</protein>
<comment type="caution">
    <text evidence="2">The sequence shown here is derived from an EMBL/GenBank/DDBJ whole genome shotgun (WGS) entry which is preliminary data.</text>
</comment>
<dbReference type="EMBL" id="JACIEV010000010">
    <property type="protein sequence ID" value="MBB4155179.1"/>
    <property type="molecule type" value="Genomic_DNA"/>
</dbReference>
<feature type="transmembrane region" description="Helical" evidence="1">
    <location>
        <begin position="216"/>
        <end position="241"/>
    </location>
</feature>
<feature type="transmembrane region" description="Helical" evidence="1">
    <location>
        <begin position="139"/>
        <end position="161"/>
    </location>
</feature>
<keyword evidence="1" id="KW-0472">Membrane</keyword>
<dbReference type="AlphaFoldDB" id="A0A840FC07"/>
<keyword evidence="1" id="KW-0812">Transmembrane</keyword>
<evidence type="ECO:0000313" key="2">
    <source>
        <dbReference type="EMBL" id="MBB4155179.1"/>
    </source>
</evidence>
<feature type="transmembrane region" description="Helical" evidence="1">
    <location>
        <begin position="61"/>
        <end position="87"/>
    </location>
</feature>
<accession>A0A840FC07</accession>
<sequence>MPDGGFQAIDKVKVPFANYDIVVYFGVGIASLPFVNRYVLDGGKSKFPSLFTAFDDPIINTTISIVALIFATYILGHGIAILAGSFIEQFVFQTVGQPSRFIADVAKAHSEPGHMRRMIKQSLKKSYRNHPKFIDLARLAFHIPAIPIYLMMYWIGFYDFYESKISSYIILRVQSRLERCFDYPSQIFSDTRWFKIVEYSCANDHPVALSRMYNYLVIYGLFRSTSFLLLCCVWCEWFYFFDRGGLGFFDPRGSGYLSIRLAIVYSSYLISLIGYMKFSRRYTEEATLAFALSKVFDISGSTKAA</sequence>
<name>A0A840FC07_9SPHN</name>
<keyword evidence="3" id="KW-1185">Reference proteome</keyword>
<organism evidence="2 3">
    <name type="scientific">Sphingomonas jinjuensis</name>
    <dbReference type="NCBI Taxonomy" id="535907"/>
    <lineage>
        <taxon>Bacteria</taxon>
        <taxon>Pseudomonadati</taxon>
        <taxon>Pseudomonadota</taxon>
        <taxon>Alphaproteobacteria</taxon>
        <taxon>Sphingomonadales</taxon>
        <taxon>Sphingomonadaceae</taxon>
        <taxon>Sphingomonas</taxon>
    </lineage>
</organism>